<comment type="similarity">
    <text evidence="5">Belongs to the EutC family.</text>
</comment>
<dbReference type="InterPro" id="IPR009246">
    <property type="entry name" value="EutC"/>
</dbReference>
<comment type="pathway">
    <text evidence="5">Amine and polyamine degradation; ethanolamine degradation.</text>
</comment>
<dbReference type="PANTHER" id="PTHR39330:SF1">
    <property type="entry name" value="ETHANOLAMINE AMMONIA-LYASE SMALL SUBUNIT"/>
    <property type="match status" value="1"/>
</dbReference>
<evidence type="ECO:0000256" key="1">
    <source>
        <dbReference type="ARBA" id="ARBA00022628"/>
    </source>
</evidence>
<evidence type="ECO:0000256" key="4">
    <source>
        <dbReference type="ARBA" id="ARBA00024446"/>
    </source>
</evidence>
<dbReference type="EC" id="4.3.1.7" evidence="5"/>
<dbReference type="GO" id="GO:0006520">
    <property type="term" value="P:amino acid metabolic process"/>
    <property type="evidence" value="ECO:0007669"/>
    <property type="project" value="InterPro"/>
</dbReference>
<dbReference type="AlphaFoldDB" id="A0A2S4HDA4"/>
<feature type="binding site" evidence="5">
    <location>
        <position position="162"/>
    </location>
    <ligand>
        <name>adenosylcob(III)alamin</name>
        <dbReference type="ChEBI" id="CHEBI:18408"/>
    </ligand>
</feature>
<sequence length="269" mass="29291">MKELNTQRDVWQVLREYTPARIAQGRVGVSLPTGANLLFQLDHARARDAVHCPFNAAQFASDYRAKFSTEQAALILQSEAADRTQYLQRPDLGRRLADAQWHKLRQTANNAQPFDIAIVVADGLSSAAVEHHALALLEFFIPAVHAQKLKLAPLCIATQARVALGDDIGEALKARLVVVLIGERPGLSSPDSLGAYITYAPRRACSDAQRNCISNIRSGGLSYQQASDTAMYLISSALKKSLSGVGLKDESVVLDGQTTTHIPFFKPSK</sequence>
<dbReference type="GO" id="GO:0031419">
    <property type="term" value="F:cobalamin binding"/>
    <property type="evidence" value="ECO:0007669"/>
    <property type="project" value="UniProtKB-UniRule"/>
</dbReference>
<keyword evidence="1 5" id="KW-0846">Cobalamin</keyword>
<organism evidence="6 7">
    <name type="scientific">Zhongshania marina</name>
    <dbReference type="NCBI Taxonomy" id="2304603"/>
    <lineage>
        <taxon>Bacteria</taxon>
        <taxon>Pseudomonadati</taxon>
        <taxon>Pseudomonadota</taxon>
        <taxon>Gammaproteobacteria</taxon>
        <taxon>Cellvibrionales</taxon>
        <taxon>Spongiibacteraceae</taxon>
        <taxon>Zhongshania</taxon>
    </lineage>
</organism>
<evidence type="ECO:0000256" key="2">
    <source>
        <dbReference type="ARBA" id="ARBA00023239"/>
    </source>
</evidence>
<evidence type="ECO:0000256" key="3">
    <source>
        <dbReference type="ARBA" id="ARBA00023285"/>
    </source>
</evidence>
<dbReference type="Gene3D" id="3.40.50.11240">
    <property type="entry name" value="Ethanolamine ammonia-lyase light chain (EutC)"/>
    <property type="match status" value="1"/>
</dbReference>
<dbReference type="GO" id="GO:0031471">
    <property type="term" value="C:ethanolamine degradation polyhedral organelle"/>
    <property type="evidence" value="ECO:0007669"/>
    <property type="project" value="UniProtKB-UniRule"/>
</dbReference>
<reference evidence="6" key="1">
    <citation type="submission" date="2018-01" db="EMBL/GenBank/DDBJ databases">
        <authorList>
            <person name="Yu X.-D."/>
        </authorList>
    </citation>
    <scope>NUCLEOTIDE SEQUENCE</scope>
    <source>
        <strain evidence="6">ZX-21</strain>
    </source>
</reference>
<dbReference type="EMBL" id="PQGG01000031">
    <property type="protein sequence ID" value="POP51973.1"/>
    <property type="molecule type" value="Genomic_DNA"/>
</dbReference>
<dbReference type="NCBIfam" id="NF003971">
    <property type="entry name" value="PRK05465.1"/>
    <property type="match status" value="1"/>
</dbReference>
<comment type="catalytic activity">
    <reaction evidence="5">
        <text>ethanolamine = acetaldehyde + NH4(+)</text>
        <dbReference type="Rhea" id="RHEA:15313"/>
        <dbReference type="ChEBI" id="CHEBI:15343"/>
        <dbReference type="ChEBI" id="CHEBI:28938"/>
        <dbReference type="ChEBI" id="CHEBI:57603"/>
        <dbReference type="EC" id="4.3.1.7"/>
    </reaction>
</comment>
<gene>
    <name evidence="5" type="primary">eutC</name>
    <name evidence="6" type="ORF">C0068_13265</name>
</gene>
<evidence type="ECO:0000313" key="7">
    <source>
        <dbReference type="Proteomes" id="UP000237222"/>
    </source>
</evidence>
<evidence type="ECO:0000256" key="5">
    <source>
        <dbReference type="HAMAP-Rule" id="MF_00601"/>
    </source>
</evidence>
<feature type="binding site" evidence="5">
    <location>
        <position position="183"/>
    </location>
    <ligand>
        <name>adenosylcob(III)alamin</name>
        <dbReference type="ChEBI" id="CHEBI:18408"/>
    </ligand>
</feature>
<dbReference type="PIRSF" id="PIRSF018982">
    <property type="entry name" value="EutC"/>
    <property type="match status" value="1"/>
</dbReference>
<comment type="cofactor">
    <cofactor evidence="5">
        <name>adenosylcob(III)alamin</name>
        <dbReference type="ChEBI" id="CHEBI:18408"/>
    </cofactor>
    <text evidence="5">Binds between the large and small subunits.</text>
</comment>
<accession>A0A2S4HDA4</accession>
<dbReference type="GO" id="GO:0009350">
    <property type="term" value="C:ethanolamine ammonia-lyase complex"/>
    <property type="evidence" value="ECO:0007669"/>
    <property type="project" value="UniProtKB-UniRule"/>
</dbReference>
<proteinExistence type="inferred from homology"/>
<keyword evidence="4 5" id="KW-1283">Bacterial microcompartment</keyword>
<dbReference type="RefSeq" id="WP_103684956.1">
    <property type="nucleotide sequence ID" value="NZ_PQGG01000031.1"/>
</dbReference>
<dbReference type="OrthoDB" id="114248at2"/>
<dbReference type="PANTHER" id="PTHR39330">
    <property type="entry name" value="ETHANOLAMINE AMMONIA-LYASE LIGHT CHAIN"/>
    <property type="match status" value="1"/>
</dbReference>
<dbReference type="Proteomes" id="UP000237222">
    <property type="component" value="Unassembled WGS sequence"/>
</dbReference>
<name>A0A2S4HDA4_9GAMM</name>
<dbReference type="Gene3D" id="1.10.30.40">
    <property type="entry name" value="Ethanolamine ammonia-lyase light chain (EutC), N-terminal domain"/>
    <property type="match status" value="1"/>
</dbReference>
<protein>
    <recommendedName>
        <fullName evidence="5">Ethanolamine ammonia-lyase small subunit</fullName>
        <shortName evidence="5">EAL small subunit</shortName>
        <ecNumber evidence="5">4.3.1.7</ecNumber>
    </recommendedName>
</protein>
<dbReference type="GO" id="GO:0008851">
    <property type="term" value="F:ethanolamine ammonia-lyase activity"/>
    <property type="evidence" value="ECO:0007669"/>
    <property type="project" value="UniProtKB-UniRule"/>
</dbReference>
<keyword evidence="2 5" id="KW-0456">Lyase</keyword>
<comment type="caution">
    <text evidence="6">The sequence shown here is derived from an EMBL/GenBank/DDBJ whole genome shotgun (WGS) entry which is preliminary data.</text>
</comment>
<evidence type="ECO:0000313" key="6">
    <source>
        <dbReference type="EMBL" id="POP51973.1"/>
    </source>
</evidence>
<dbReference type="GO" id="GO:0046336">
    <property type="term" value="P:ethanolamine catabolic process"/>
    <property type="evidence" value="ECO:0007669"/>
    <property type="project" value="UniProtKB-UniRule"/>
</dbReference>
<comment type="subcellular location">
    <subcellularLocation>
        <location evidence="5">Bacterial microcompartment</location>
    </subcellularLocation>
</comment>
<comment type="function">
    <text evidence="5">Catalyzes the deamination of various vicinal amino-alcohols to oxo compounds. Allows this organism to utilize ethanolamine as the sole source of nitrogen and carbon in the presence of external vitamin B12.</text>
</comment>
<dbReference type="UniPathway" id="UPA00560"/>
<dbReference type="InterPro" id="IPR042251">
    <property type="entry name" value="EutC_C"/>
</dbReference>
<comment type="subunit">
    <text evidence="5">The basic unit is a heterodimer which dimerizes to form tetramers. The heterotetramers trimerize; 6 large subunits form a core ring with 6 small subunits projecting outwards.</text>
</comment>
<dbReference type="Pfam" id="PF05985">
    <property type="entry name" value="EutC"/>
    <property type="match status" value="1"/>
</dbReference>
<keyword evidence="3 5" id="KW-0170">Cobalt</keyword>
<dbReference type="HAMAP" id="MF_00601">
    <property type="entry name" value="EutC"/>
    <property type="match status" value="1"/>
</dbReference>
<dbReference type="InterPro" id="IPR042255">
    <property type="entry name" value="EutC_N"/>
</dbReference>
<feature type="binding site" evidence="5">
    <location>
        <position position="212"/>
    </location>
    <ligand>
        <name>adenosylcob(III)alamin</name>
        <dbReference type="ChEBI" id="CHEBI:18408"/>
    </ligand>
</feature>